<name>A0A8J7GX99_9ACTN</name>
<dbReference type="SUPFAM" id="SSF54427">
    <property type="entry name" value="NTF2-like"/>
    <property type="match status" value="1"/>
</dbReference>
<sequence length="141" mass="15968">MTVREMEKLDDTGLKAWDDHDANALLALFADKFEWHDDGLPEPMRTREEVRQFMNGWFTAFPDMHVKRTNRVANDDSVGVELEFTGTNTGPMVMGDKQMPATNKSVNAHGTYFVRTKNGKIVEFHSHPNIGEMLTQLGVQG</sequence>
<dbReference type="GO" id="GO:0030638">
    <property type="term" value="P:polyketide metabolic process"/>
    <property type="evidence" value="ECO:0007669"/>
    <property type="project" value="InterPro"/>
</dbReference>
<evidence type="ECO:0000313" key="2">
    <source>
        <dbReference type="Proteomes" id="UP000622552"/>
    </source>
</evidence>
<gene>
    <name evidence="1" type="ORF">IW245_005845</name>
</gene>
<dbReference type="Gene3D" id="3.10.450.50">
    <property type="match status" value="1"/>
</dbReference>
<organism evidence="1 2">
    <name type="scientific">Longispora fulva</name>
    <dbReference type="NCBI Taxonomy" id="619741"/>
    <lineage>
        <taxon>Bacteria</taxon>
        <taxon>Bacillati</taxon>
        <taxon>Actinomycetota</taxon>
        <taxon>Actinomycetes</taxon>
        <taxon>Micromonosporales</taxon>
        <taxon>Micromonosporaceae</taxon>
        <taxon>Longispora</taxon>
    </lineage>
</organism>
<proteinExistence type="predicted"/>
<dbReference type="EMBL" id="JADOUF010000001">
    <property type="protein sequence ID" value="MBG6139651.1"/>
    <property type="molecule type" value="Genomic_DNA"/>
</dbReference>
<dbReference type="AlphaFoldDB" id="A0A8J7GX99"/>
<comment type="caution">
    <text evidence="1">The sequence shown here is derived from an EMBL/GenBank/DDBJ whole genome shotgun (WGS) entry which is preliminary data.</text>
</comment>
<dbReference type="PANTHER" id="PTHR38436">
    <property type="entry name" value="POLYKETIDE CYCLASE SNOAL-LIKE DOMAIN"/>
    <property type="match status" value="1"/>
</dbReference>
<keyword evidence="2" id="KW-1185">Reference proteome</keyword>
<dbReference type="InterPro" id="IPR032710">
    <property type="entry name" value="NTF2-like_dom_sf"/>
</dbReference>
<dbReference type="Proteomes" id="UP000622552">
    <property type="component" value="Unassembled WGS sequence"/>
</dbReference>
<reference evidence="1" key="1">
    <citation type="submission" date="2020-11" db="EMBL/GenBank/DDBJ databases">
        <title>Sequencing the genomes of 1000 actinobacteria strains.</title>
        <authorList>
            <person name="Klenk H.-P."/>
        </authorList>
    </citation>
    <scope>NUCLEOTIDE SEQUENCE</scope>
    <source>
        <strain evidence="1">DSM 45356</strain>
    </source>
</reference>
<dbReference type="InterPro" id="IPR009959">
    <property type="entry name" value="Cyclase_SnoaL-like"/>
</dbReference>
<dbReference type="PANTHER" id="PTHR38436:SF1">
    <property type="entry name" value="ESTER CYCLASE"/>
    <property type="match status" value="1"/>
</dbReference>
<protein>
    <submittedName>
        <fullName evidence="1">Steroid delta-isomerase-like uncharacterized protein</fullName>
    </submittedName>
</protein>
<evidence type="ECO:0000313" key="1">
    <source>
        <dbReference type="EMBL" id="MBG6139651.1"/>
    </source>
</evidence>
<dbReference type="Pfam" id="PF07366">
    <property type="entry name" value="SnoaL"/>
    <property type="match status" value="1"/>
</dbReference>
<accession>A0A8J7GX99</accession>
<dbReference type="RefSeq" id="WP_197006283.1">
    <property type="nucleotide sequence ID" value="NZ_BONS01000006.1"/>
</dbReference>